<sequence>MAFEVARVHGIIRSNIREDGTCISKATETAGSLVQEEAALSCAKATQLTGAHLSYLPGDLHLLQSSAAAAAACWPDVPSSPLTSSSSPRSTETESIGDDDPLAGLVEQVAQTMLEGDEGLNQRPRRSSTRTHSEASAPSICDMEGNKVGFPKKFSDAWDLLYAAAGEVVRLKRNEQQNRPLSSFPVSRYHQQHVQSQHQPQAFSLQQQVPPSQMGAGGGGSNPGLRMVAAARNAGITSSLAPHCVPPSLNNRTANGAGSGMRAVFLGSGGSGRESSGTGVFLPRCAGNGPELKRKPVCSTVLLPSRIVQVLNLNVDNMSSHPPLPSSFVHSAAHAGKPSPLFKSVLHVNAGPELSLPSEWTY</sequence>
<protein>
    <submittedName>
        <fullName evidence="2">Uncharacterized protein</fullName>
    </submittedName>
</protein>
<dbReference type="EMBL" id="OZ019898">
    <property type="protein sequence ID" value="CAK9228577.1"/>
    <property type="molecule type" value="Genomic_DNA"/>
</dbReference>
<dbReference type="PANTHER" id="PTHR33356">
    <property type="entry name" value="TIP41-LIKE PROTEIN"/>
    <property type="match status" value="1"/>
</dbReference>
<evidence type="ECO:0000313" key="2">
    <source>
        <dbReference type="EMBL" id="CAK9228577.1"/>
    </source>
</evidence>
<evidence type="ECO:0000313" key="3">
    <source>
        <dbReference type="Proteomes" id="UP001497512"/>
    </source>
</evidence>
<reference evidence="2" key="1">
    <citation type="submission" date="2024-02" db="EMBL/GenBank/DDBJ databases">
        <authorList>
            <consortium name="ELIXIR-Norway"/>
            <consortium name="Elixir Norway"/>
        </authorList>
    </citation>
    <scope>NUCLEOTIDE SEQUENCE</scope>
</reference>
<organism evidence="2 3">
    <name type="scientific">Sphagnum troendelagicum</name>
    <dbReference type="NCBI Taxonomy" id="128251"/>
    <lineage>
        <taxon>Eukaryota</taxon>
        <taxon>Viridiplantae</taxon>
        <taxon>Streptophyta</taxon>
        <taxon>Embryophyta</taxon>
        <taxon>Bryophyta</taxon>
        <taxon>Sphagnophytina</taxon>
        <taxon>Sphagnopsida</taxon>
        <taxon>Sphagnales</taxon>
        <taxon>Sphagnaceae</taxon>
        <taxon>Sphagnum</taxon>
    </lineage>
</organism>
<dbReference type="PANTHER" id="PTHR33356:SF5">
    <property type="entry name" value="TIP41-LIKE PROTEIN"/>
    <property type="match status" value="1"/>
</dbReference>
<proteinExistence type="predicted"/>
<feature type="compositionally biased region" description="Low complexity" evidence="1">
    <location>
        <begin position="79"/>
        <end position="94"/>
    </location>
</feature>
<name>A0ABP0UVU9_9BRYO</name>
<evidence type="ECO:0000256" key="1">
    <source>
        <dbReference type="SAM" id="MobiDB-lite"/>
    </source>
</evidence>
<accession>A0ABP0UVU9</accession>
<gene>
    <name evidence="2" type="ORF">CSSPTR1EN2_LOCUS19217</name>
</gene>
<dbReference type="Proteomes" id="UP001497512">
    <property type="component" value="Chromosome 6"/>
</dbReference>
<feature type="region of interest" description="Disordered" evidence="1">
    <location>
        <begin position="114"/>
        <end position="140"/>
    </location>
</feature>
<feature type="region of interest" description="Disordered" evidence="1">
    <location>
        <begin position="78"/>
        <end position="102"/>
    </location>
</feature>
<keyword evidence="3" id="KW-1185">Reference proteome</keyword>